<dbReference type="EMBL" id="NSKE01000002">
    <property type="protein sequence ID" value="PAU95309.1"/>
    <property type="molecule type" value="Genomic_DNA"/>
</dbReference>
<dbReference type="AlphaFoldDB" id="A0A2A2GEK2"/>
<dbReference type="Gene3D" id="3.90.1560.10">
    <property type="entry name" value="ComB-like"/>
    <property type="match status" value="1"/>
</dbReference>
<evidence type="ECO:0000256" key="6">
    <source>
        <dbReference type="ARBA" id="ARBA00022842"/>
    </source>
</evidence>
<keyword evidence="5 8" id="KW-0378">Hydrolase</keyword>
<protein>
    <recommendedName>
        <fullName evidence="4 8">Probable 2-phosphosulfolactate phosphatase</fullName>
        <ecNumber evidence="3 8">3.1.3.71</ecNumber>
    </recommendedName>
</protein>
<keyword evidence="10" id="KW-1185">Reference proteome</keyword>
<evidence type="ECO:0000256" key="8">
    <source>
        <dbReference type="HAMAP-Rule" id="MF_00490"/>
    </source>
</evidence>
<dbReference type="EC" id="3.1.3.71" evidence="3 8"/>
<comment type="catalytic activity">
    <reaction evidence="7 8">
        <text>(2R)-O-phospho-3-sulfolactate + H2O = (2R)-3-sulfolactate + phosphate</text>
        <dbReference type="Rhea" id="RHEA:23416"/>
        <dbReference type="ChEBI" id="CHEBI:15377"/>
        <dbReference type="ChEBI" id="CHEBI:15597"/>
        <dbReference type="ChEBI" id="CHEBI:43474"/>
        <dbReference type="ChEBI" id="CHEBI:58738"/>
        <dbReference type="EC" id="3.1.3.71"/>
    </reaction>
</comment>
<dbReference type="GO" id="GO:0050532">
    <property type="term" value="F:2-phosphosulfolactate phosphatase activity"/>
    <property type="evidence" value="ECO:0007669"/>
    <property type="project" value="UniProtKB-UniRule"/>
</dbReference>
<evidence type="ECO:0000256" key="3">
    <source>
        <dbReference type="ARBA" id="ARBA00012953"/>
    </source>
</evidence>
<dbReference type="Proteomes" id="UP000218831">
    <property type="component" value="Unassembled WGS sequence"/>
</dbReference>
<evidence type="ECO:0000313" key="10">
    <source>
        <dbReference type="Proteomes" id="UP000218831"/>
    </source>
</evidence>
<dbReference type="PANTHER" id="PTHR37311">
    <property type="entry name" value="2-PHOSPHOSULFOLACTATE PHOSPHATASE-RELATED"/>
    <property type="match status" value="1"/>
</dbReference>
<dbReference type="OrthoDB" id="4913at2"/>
<reference evidence="9 10" key="1">
    <citation type="submission" date="2017-08" db="EMBL/GenBank/DDBJ databases">
        <title>Aliifodinibius alkalisoli sp. nov., isolated from saline alkaline soil.</title>
        <authorList>
            <person name="Liu D."/>
            <person name="Zhang G."/>
        </authorList>
    </citation>
    <scope>NUCLEOTIDE SEQUENCE [LARGE SCALE GENOMIC DNA]</scope>
    <source>
        <strain evidence="9 10">WN023</strain>
    </source>
</reference>
<evidence type="ECO:0000313" key="9">
    <source>
        <dbReference type="EMBL" id="PAU95309.1"/>
    </source>
</evidence>
<organism evidence="9 10">
    <name type="scientific">Fodinibius salipaludis</name>
    <dbReference type="NCBI Taxonomy" id="2032627"/>
    <lineage>
        <taxon>Bacteria</taxon>
        <taxon>Pseudomonadati</taxon>
        <taxon>Balneolota</taxon>
        <taxon>Balneolia</taxon>
        <taxon>Balneolales</taxon>
        <taxon>Balneolaceae</taxon>
        <taxon>Fodinibius</taxon>
    </lineage>
</organism>
<dbReference type="HAMAP" id="MF_00490">
    <property type="entry name" value="ComB"/>
    <property type="match status" value="1"/>
</dbReference>
<proteinExistence type="inferred from homology"/>
<sequence>MINQIDVFSSAHSFKEEDIRDKAVVMIDVLRASSTMVTALQNGAKGIIAVEDMDEASKISHNLDAKSFMMSGEKNGVTIDGYDLGNSPLEHTEDVVNGKTIMLNTTNGTKAIRRCSLADQIIVGSFLNLDAIVEYLQNLDEEVLLVCAGWRGRLSLEDILCAGNIIYELCEGDLPNEARDGAKVAFGLYEKFGDDIENSIKSSNYAVRLKDIVSEDDLEYCCQRSITDILPALKEGIITDINGKKQ</sequence>
<dbReference type="InterPro" id="IPR036702">
    <property type="entry name" value="ComB-like_sf"/>
</dbReference>
<evidence type="ECO:0000256" key="7">
    <source>
        <dbReference type="ARBA" id="ARBA00033711"/>
    </source>
</evidence>
<keyword evidence="6 8" id="KW-0460">Magnesium</keyword>
<dbReference type="Pfam" id="PF04029">
    <property type="entry name" value="2-ph_phosp"/>
    <property type="match status" value="1"/>
</dbReference>
<comment type="caution">
    <text evidence="9">The sequence shown here is derived from an EMBL/GenBank/DDBJ whole genome shotgun (WGS) entry which is preliminary data.</text>
</comment>
<evidence type="ECO:0000256" key="2">
    <source>
        <dbReference type="ARBA" id="ARBA00009997"/>
    </source>
</evidence>
<evidence type="ECO:0000256" key="1">
    <source>
        <dbReference type="ARBA" id="ARBA00001946"/>
    </source>
</evidence>
<dbReference type="RefSeq" id="WP_095605435.1">
    <property type="nucleotide sequence ID" value="NZ_NSKE01000002.1"/>
</dbReference>
<dbReference type="SUPFAM" id="SSF142823">
    <property type="entry name" value="ComB-like"/>
    <property type="match status" value="1"/>
</dbReference>
<dbReference type="PANTHER" id="PTHR37311:SF1">
    <property type="entry name" value="2-PHOSPHOSULFOLACTATE PHOSPHATASE-RELATED"/>
    <property type="match status" value="1"/>
</dbReference>
<gene>
    <name evidence="8" type="primary">comB</name>
    <name evidence="9" type="ORF">CK503_03700</name>
</gene>
<evidence type="ECO:0000256" key="5">
    <source>
        <dbReference type="ARBA" id="ARBA00022801"/>
    </source>
</evidence>
<accession>A0A2A2GEK2</accession>
<evidence type="ECO:0000256" key="4">
    <source>
        <dbReference type="ARBA" id="ARBA00021948"/>
    </source>
</evidence>
<dbReference type="FunFam" id="3.90.1560.10:FF:000001">
    <property type="entry name" value="Probable 2-phosphosulfolactate phosphatase"/>
    <property type="match status" value="1"/>
</dbReference>
<name>A0A2A2GEK2_9BACT</name>
<dbReference type="GO" id="GO:0050545">
    <property type="term" value="F:sulfopyruvate decarboxylase activity"/>
    <property type="evidence" value="ECO:0007669"/>
    <property type="project" value="TreeGrafter"/>
</dbReference>
<dbReference type="InterPro" id="IPR005238">
    <property type="entry name" value="ComB-like"/>
</dbReference>
<dbReference type="GO" id="GO:0000287">
    <property type="term" value="F:magnesium ion binding"/>
    <property type="evidence" value="ECO:0007669"/>
    <property type="project" value="UniProtKB-UniRule"/>
</dbReference>
<comment type="cofactor">
    <cofactor evidence="1 8">
        <name>Mg(2+)</name>
        <dbReference type="ChEBI" id="CHEBI:18420"/>
    </cofactor>
</comment>
<comment type="similarity">
    <text evidence="2 8">Belongs to the ComB family.</text>
</comment>